<dbReference type="Gene3D" id="2.60.40.790">
    <property type="match status" value="1"/>
</dbReference>
<evidence type="ECO:0000313" key="4">
    <source>
        <dbReference type="EMBL" id="SOV19859.1"/>
    </source>
</evidence>
<protein>
    <recommendedName>
        <fullName evidence="3">CS domain-containing protein</fullName>
    </recommendedName>
</protein>
<dbReference type="InterPro" id="IPR007052">
    <property type="entry name" value="CS_dom"/>
</dbReference>
<feature type="transmembrane region" description="Helical" evidence="2">
    <location>
        <begin position="7"/>
        <end position="23"/>
    </location>
</feature>
<dbReference type="PROSITE" id="PS51203">
    <property type="entry name" value="CS"/>
    <property type="match status" value="1"/>
</dbReference>
<reference evidence="4" key="1">
    <citation type="submission" date="2016-09" db="EMBL/GenBank/DDBJ databases">
        <authorList>
            <consortium name="Pathogen Informatics"/>
            <person name="Sun Q."/>
            <person name="Inoue M."/>
        </authorList>
    </citation>
    <scope>NUCLEOTIDE SEQUENCE</scope>
</reference>
<keyword evidence="2" id="KW-0472">Membrane</keyword>
<evidence type="ECO:0000313" key="5">
    <source>
        <dbReference type="Proteomes" id="UP000831156"/>
    </source>
</evidence>
<dbReference type="Pfam" id="PF04969">
    <property type="entry name" value="CS"/>
    <property type="match status" value="1"/>
</dbReference>
<evidence type="ECO:0000256" key="1">
    <source>
        <dbReference type="SAM" id="Coils"/>
    </source>
</evidence>
<proteinExistence type="predicted"/>
<keyword evidence="5" id="KW-1185">Reference proteome</keyword>
<dbReference type="EMBL" id="LT969437">
    <property type="protein sequence ID" value="SOV19859.1"/>
    <property type="molecule type" value="Genomic_DNA"/>
</dbReference>
<dbReference type="Proteomes" id="UP000831156">
    <property type="component" value="Chromosome 14"/>
</dbReference>
<feature type="coiled-coil region" evidence="1">
    <location>
        <begin position="124"/>
        <end position="151"/>
    </location>
</feature>
<gene>
    <name evidence="4" type="ORF">PGABG01_1471500</name>
</gene>
<dbReference type="SUPFAM" id="SSF49764">
    <property type="entry name" value="HSP20-like chaperones"/>
    <property type="match status" value="1"/>
</dbReference>
<feature type="domain" description="CS" evidence="3">
    <location>
        <begin position="260"/>
        <end position="358"/>
    </location>
</feature>
<dbReference type="InterPro" id="IPR008978">
    <property type="entry name" value="HSP20-like_chaperone"/>
</dbReference>
<keyword evidence="1" id="KW-0175">Coiled coil</keyword>
<evidence type="ECO:0000259" key="3">
    <source>
        <dbReference type="PROSITE" id="PS51203"/>
    </source>
</evidence>
<accession>A0ABY1UV87</accession>
<keyword evidence="2" id="KW-0812">Transmembrane</keyword>
<organism evidence="4 5">
    <name type="scientific">Plasmodium gaboni</name>
    <dbReference type="NCBI Taxonomy" id="647221"/>
    <lineage>
        <taxon>Eukaryota</taxon>
        <taxon>Sar</taxon>
        <taxon>Alveolata</taxon>
        <taxon>Apicomplexa</taxon>
        <taxon>Aconoidasida</taxon>
        <taxon>Haemosporida</taxon>
        <taxon>Plasmodiidae</taxon>
        <taxon>Plasmodium</taxon>
        <taxon>Plasmodium (Laverania)</taxon>
    </lineage>
</organism>
<keyword evidence="2" id="KW-1133">Transmembrane helix</keyword>
<name>A0ABY1UV87_9APIC</name>
<sequence>MSHILRGIIYIHVIIFFYLFHIVKCVNIISYNNARKKYTSFILNNDKIFLNDNKKSGPYTFIKCENTFKFLIKNKKNKKIKYCIKSKPDEKEPEEIDDLDPELDNLINDIESGKYGEESLKLFKEIEKDSKEKEEEEIKRMEEQDKKIDMRNVEEVINKTDDKLKQCAMKAFYNTDINEKQNPDVKKEYDIMQKIEKTFDEIDDDNYPEDKLNITNIYDKIKTMKIDDKQKQKNPFTDTAKSLLKYKGLLHMPFVKGPLLNNNTFDWRESLEYVELNIPIYDETNCEDISFHFKNDYIKLEINKGNTKELLLDNMLCGKISYSDAYWVISNEYKENKKYINLIIPKLSGYYYIWEKLLQDGKET</sequence>
<evidence type="ECO:0000256" key="2">
    <source>
        <dbReference type="SAM" id="Phobius"/>
    </source>
</evidence>